<name>A0A484M5I0_9ASTE</name>
<keyword evidence="1" id="KW-0812">Transmembrane</keyword>
<accession>A0A484M5I0</accession>
<keyword evidence="3" id="KW-1185">Reference proteome</keyword>
<feature type="transmembrane region" description="Helical" evidence="1">
    <location>
        <begin position="12"/>
        <end position="31"/>
    </location>
</feature>
<evidence type="ECO:0000256" key="1">
    <source>
        <dbReference type="SAM" id="Phobius"/>
    </source>
</evidence>
<dbReference type="Proteomes" id="UP000595140">
    <property type="component" value="Unassembled WGS sequence"/>
</dbReference>
<organism evidence="2 3">
    <name type="scientific">Cuscuta campestris</name>
    <dbReference type="NCBI Taxonomy" id="132261"/>
    <lineage>
        <taxon>Eukaryota</taxon>
        <taxon>Viridiplantae</taxon>
        <taxon>Streptophyta</taxon>
        <taxon>Embryophyta</taxon>
        <taxon>Tracheophyta</taxon>
        <taxon>Spermatophyta</taxon>
        <taxon>Magnoliopsida</taxon>
        <taxon>eudicotyledons</taxon>
        <taxon>Gunneridae</taxon>
        <taxon>Pentapetalae</taxon>
        <taxon>asterids</taxon>
        <taxon>lamiids</taxon>
        <taxon>Solanales</taxon>
        <taxon>Convolvulaceae</taxon>
        <taxon>Cuscuteae</taxon>
        <taxon>Cuscuta</taxon>
        <taxon>Cuscuta subgen. Grammica</taxon>
        <taxon>Cuscuta sect. Cleistogrammica</taxon>
    </lineage>
</organism>
<gene>
    <name evidence="2" type="ORF">CCAM_LOCUS25072</name>
</gene>
<evidence type="ECO:0000313" key="3">
    <source>
        <dbReference type="Proteomes" id="UP000595140"/>
    </source>
</evidence>
<keyword evidence="1" id="KW-0472">Membrane</keyword>
<proteinExistence type="predicted"/>
<dbReference type="EMBL" id="OOIL02002582">
    <property type="protein sequence ID" value="VFQ83296.1"/>
    <property type="molecule type" value="Genomic_DNA"/>
</dbReference>
<protein>
    <submittedName>
        <fullName evidence="2">Uncharacterized protein</fullName>
    </submittedName>
</protein>
<sequence length="66" mass="8126">MVLFEHSTIHCFFLFTFFFLYFPISLCSNYFQMKIKTFLEHVEEFMAFTQYTLLLPQPQHYIMQPV</sequence>
<keyword evidence="1" id="KW-1133">Transmembrane helix</keyword>
<evidence type="ECO:0000313" key="2">
    <source>
        <dbReference type="EMBL" id="VFQ83296.1"/>
    </source>
</evidence>
<dbReference type="AlphaFoldDB" id="A0A484M5I0"/>
<reference evidence="2 3" key="1">
    <citation type="submission" date="2018-04" db="EMBL/GenBank/DDBJ databases">
        <authorList>
            <person name="Vogel A."/>
        </authorList>
    </citation>
    <scope>NUCLEOTIDE SEQUENCE [LARGE SCALE GENOMIC DNA]</scope>
</reference>